<evidence type="ECO:0000313" key="2">
    <source>
        <dbReference type="EMBL" id="KAK2029372.1"/>
    </source>
</evidence>
<name>A0AAD9HJD7_9PEZI</name>
<accession>A0AAD9HJD7</accession>
<keyword evidence="1" id="KW-0472">Membrane</keyword>
<comment type="caution">
    <text evidence="2">The sequence shown here is derived from an EMBL/GenBank/DDBJ whole genome shotgun (WGS) entry which is preliminary data.</text>
</comment>
<proteinExistence type="predicted"/>
<gene>
    <name evidence="2" type="ORF">LX32DRAFT_364336</name>
</gene>
<keyword evidence="1" id="KW-1133">Transmembrane helix</keyword>
<keyword evidence="3" id="KW-1185">Reference proteome</keyword>
<protein>
    <submittedName>
        <fullName evidence="2">Uncharacterized protein</fullName>
    </submittedName>
</protein>
<dbReference type="EMBL" id="MU842865">
    <property type="protein sequence ID" value="KAK2029372.1"/>
    <property type="molecule type" value="Genomic_DNA"/>
</dbReference>
<sequence length="291" mass="32280">MVGGRDKGWSVSTPTFIIRYPRLLAKGPPVFSFSLSIRSRSYGDLGQERTTGVWTYPPAPRLFTLPKQQHLPHLSPKSYPPYLGTHPCLLALPSLSQAAAHTFLGPFGGPASLLFLLAFSFSLRSSPWYEVLFSVLFPVLCTCPRIDPTRAHTHTHTHTHTHPPTHHPKVIQARLPQVLLLLLLLLILLILLQLLSTRHADVHCYQPPCHPSSCSFPSSPSFLGPSVQPLLLVRLASSITSLPRPGSLFTFPYFITSPVSPMPPRWLGLFSWFLCLCTSPRTLPVITLGLH</sequence>
<evidence type="ECO:0000256" key="1">
    <source>
        <dbReference type="SAM" id="Phobius"/>
    </source>
</evidence>
<evidence type="ECO:0000313" key="3">
    <source>
        <dbReference type="Proteomes" id="UP001232148"/>
    </source>
</evidence>
<organism evidence="2 3">
    <name type="scientific">Colletotrichum zoysiae</name>
    <dbReference type="NCBI Taxonomy" id="1216348"/>
    <lineage>
        <taxon>Eukaryota</taxon>
        <taxon>Fungi</taxon>
        <taxon>Dikarya</taxon>
        <taxon>Ascomycota</taxon>
        <taxon>Pezizomycotina</taxon>
        <taxon>Sordariomycetes</taxon>
        <taxon>Hypocreomycetidae</taxon>
        <taxon>Glomerellales</taxon>
        <taxon>Glomerellaceae</taxon>
        <taxon>Colletotrichum</taxon>
        <taxon>Colletotrichum graminicola species complex</taxon>
    </lineage>
</organism>
<dbReference type="AlphaFoldDB" id="A0AAD9HJD7"/>
<feature type="transmembrane region" description="Helical" evidence="1">
    <location>
        <begin position="103"/>
        <end position="122"/>
    </location>
</feature>
<dbReference type="Proteomes" id="UP001232148">
    <property type="component" value="Unassembled WGS sequence"/>
</dbReference>
<reference evidence="2" key="1">
    <citation type="submission" date="2021-06" db="EMBL/GenBank/DDBJ databases">
        <title>Comparative genomics, transcriptomics and evolutionary studies reveal genomic signatures of adaptation to plant cell wall in hemibiotrophic fungi.</title>
        <authorList>
            <consortium name="DOE Joint Genome Institute"/>
            <person name="Baroncelli R."/>
            <person name="Diaz J.F."/>
            <person name="Benocci T."/>
            <person name="Peng M."/>
            <person name="Battaglia E."/>
            <person name="Haridas S."/>
            <person name="Andreopoulos W."/>
            <person name="Labutti K."/>
            <person name="Pangilinan J."/>
            <person name="Floch G.L."/>
            <person name="Makela M.R."/>
            <person name="Henrissat B."/>
            <person name="Grigoriev I.V."/>
            <person name="Crouch J.A."/>
            <person name="De Vries R.P."/>
            <person name="Sukno S.A."/>
            <person name="Thon M.R."/>
        </authorList>
    </citation>
    <scope>NUCLEOTIDE SEQUENCE</scope>
    <source>
        <strain evidence="2">MAFF235873</strain>
    </source>
</reference>
<keyword evidence="1" id="KW-0812">Transmembrane</keyword>
<feature type="transmembrane region" description="Helical" evidence="1">
    <location>
        <begin position="178"/>
        <end position="196"/>
    </location>
</feature>